<dbReference type="EMBL" id="BLXT01003024">
    <property type="protein sequence ID" value="GFN99943.1"/>
    <property type="molecule type" value="Genomic_DNA"/>
</dbReference>
<organism evidence="1 2">
    <name type="scientific">Plakobranchus ocellatus</name>
    <dbReference type="NCBI Taxonomy" id="259542"/>
    <lineage>
        <taxon>Eukaryota</taxon>
        <taxon>Metazoa</taxon>
        <taxon>Spiralia</taxon>
        <taxon>Lophotrochozoa</taxon>
        <taxon>Mollusca</taxon>
        <taxon>Gastropoda</taxon>
        <taxon>Heterobranchia</taxon>
        <taxon>Euthyneura</taxon>
        <taxon>Panpulmonata</taxon>
        <taxon>Sacoglossa</taxon>
        <taxon>Placobranchoidea</taxon>
        <taxon>Plakobranchidae</taxon>
        <taxon>Plakobranchus</taxon>
    </lineage>
</organism>
<protein>
    <submittedName>
        <fullName evidence="1">Uncharacterized protein</fullName>
    </submittedName>
</protein>
<sequence length="91" mass="10217">MATNNLVRSHQLFVCCLSTRNVRFPRLLRHPGFLTHPSRRHVACLTSAAVRCSGLELSIHSRKALHHLLCHIKPATATLNHVLGTSNSIRY</sequence>
<keyword evidence="2" id="KW-1185">Reference proteome</keyword>
<proteinExistence type="predicted"/>
<comment type="caution">
    <text evidence="1">The sequence shown here is derived from an EMBL/GenBank/DDBJ whole genome shotgun (WGS) entry which is preliminary data.</text>
</comment>
<evidence type="ECO:0000313" key="2">
    <source>
        <dbReference type="Proteomes" id="UP000735302"/>
    </source>
</evidence>
<dbReference type="AlphaFoldDB" id="A0AAV3ZXA7"/>
<accession>A0AAV3ZXA7</accession>
<name>A0AAV3ZXA7_9GAST</name>
<gene>
    <name evidence="1" type="ORF">PoB_002644900</name>
</gene>
<evidence type="ECO:0000313" key="1">
    <source>
        <dbReference type="EMBL" id="GFN99943.1"/>
    </source>
</evidence>
<reference evidence="1 2" key="1">
    <citation type="journal article" date="2021" name="Elife">
        <title>Chloroplast acquisition without the gene transfer in kleptoplastic sea slugs, Plakobranchus ocellatus.</title>
        <authorList>
            <person name="Maeda T."/>
            <person name="Takahashi S."/>
            <person name="Yoshida T."/>
            <person name="Shimamura S."/>
            <person name="Takaki Y."/>
            <person name="Nagai Y."/>
            <person name="Toyoda A."/>
            <person name="Suzuki Y."/>
            <person name="Arimoto A."/>
            <person name="Ishii H."/>
            <person name="Satoh N."/>
            <person name="Nishiyama T."/>
            <person name="Hasebe M."/>
            <person name="Maruyama T."/>
            <person name="Minagawa J."/>
            <person name="Obokata J."/>
            <person name="Shigenobu S."/>
        </authorList>
    </citation>
    <scope>NUCLEOTIDE SEQUENCE [LARGE SCALE GENOMIC DNA]</scope>
</reference>
<dbReference type="Proteomes" id="UP000735302">
    <property type="component" value="Unassembled WGS sequence"/>
</dbReference>